<feature type="compositionally biased region" description="Polar residues" evidence="4">
    <location>
        <begin position="484"/>
        <end position="506"/>
    </location>
</feature>
<dbReference type="EMBL" id="OU893341">
    <property type="protein sequence ID" value="CAG9783106.1"/>
    <property type="molecule type" value="Genomic_DNA"/>
</dbReference>
<dbReference type="InterPro" id="IPR039041">
    <property type="entry name" value="Nav/unc-53"/>
</dbReference>
<dbReference type="SMART" id="SM00382">
    <property type="entry name" value="AAA"/>
    <property type="match status" value="1"/>
</dbReference>
<feature type="compositionally biased region" description="Basic and acidic residues" evidence="4">
    <location>
        <begin position="156"/>
        <end position="174"/>
    </location>
</feature>
<dbReference type="SUPFAM" id="SSF52540">
    <property type="entry name" value="P-loop containing nucleoside triphosphate hydrolases"/>
    <property type="match status" value="1"/>
</dbReference>
<dbReference type="PANTHER" id="PTHR12784:SF28">
    <property type="entry name" value="PROTEIN SICKIE"/>
    <property type="match status" value="1"/>
</dbReference>
<dbReference type="InterPro" id="IPR027417">
    <property type="entry name" value="P-loop_NTPase"/>
</dbReference>
<evidence type="ECO:0000256" key="3">
    <source>
        <dbReference type="SAM" id="Coils"/>
    </source>
</evidence>
<evidence type="ECO:0000313" key="7">
    <source>
        <dbReference type="Proteomes" id="UP001153714"/>
    </source>
</evidence>
<organism evidence="6 7">
    <name type="scientific">Diatraea saccharalis</name>
    <name type="common">sugarcane borer</name>
    <dbReference type="NCBI Taxonomy" id="40085"/>
    <lineage>
        <taxon>Eukaryota</taxon>
        <taxon>Metazoa</taxon>
        <taxon>Ecdysozoa</taxon>
        <taxon>Arthropoda</taxon>
        <taxon>Hexapoda</taxon>
        <taxon>Insecta</taxon>
        <taxon>Pterygota</taxon>
        <taxon>Neoptera</taxon>
        <taxon>Endopterygota</taxon>
        <taxon>Lepidoptera</taxon>
        <taxon>Glossata</taxon>
        <taxon>Ditrysia</taxon>
        <taxon>Pyraloidea</taxon>
        <taxon>Crambidae</taxon>
        <taxon>Crambinae</taxon>
        <taxon>Diatraea</taxon>
    </lineage>
</organism>
<proteinExistence type="inferred from homology"/>
<dbReference type="PANTHER" id="PTHR12784">
    <property type="entry name" value="STEERIN"/>
    <property type="match status" value="1"/>
</dbReference>
<feature type="domain" description="AAA+ ATPase" evidence="5">
    <location>
        <begin position="1047"/>
        <end position="1205"/>
    </location>
</feature>
<dbReference type="GO" id="GO:0022008">
    <property type="term" value="P:neurogenesis"/>
    <property type="evidence" value="ECO:0007669"/>
    <property type="project" value="InterPro"/>
</dbReference>
<feature type="compositionally biased region" description="Basic and acidic residues" evidence="4">
    <location>
        <begin position="119"/>
        <end position="143"/>
    </location>
</feature>
<feature type="compositionally biased region" description="Basic and acidic residues" evidence="4">
    <location>
        <begin position="577"/>
        <end position="607"/>
    </location>
</feature>
<keyword evidence="7" id="KW-1185">Reference proteome</keyword>
<evidence type="ECO:0000256" key="2">
    <source>
        <dbReference type="ARBA" id="ARBA00023054"/>
    </source>
</evidence>
<feature type="region of interest" description="Disordered" evidence="4">
    <location>
        <begin position="484"/>
        <end position="540"/>
    </location>
</feature>
<feature type="region of interest" description="Disordered" evidence="4">
    <location>
        <begin position="880"/>
        <end position="923"/>
    </location>
</feature>
<dbReference type="InterPro" id="IPR057568">
    <property type="entry name" value="CortBP2_NAV1-like_AAA_lid"/>
</dbReference>
<reference evidence="6" key="2">
    <citation type="submission" date="2022-10" db="EMBL/GenBank/DDBJ databases">
        <authorList>
            <consortium name="ENA_rothamsted_submissions"/>
            <consortium name="culmorum"/>
            <person name="King R."/>
        </authorList>
    </citation>
    <scope>NUCLEOTIDE SEQUENCE</scope>
</reference>
<feature type="compositionally biased region" description="Low complexity" evidence="4">
    <location>
        <begin position="95"/>
        <end position="109"/>
    </location>
</feature>
<feature type="compositionally biased region" description="Low complexity" evidence="4">
    <location>
        <begin position="908"/>
        <end position="923"/>
    </location>
</feature>
<comment type="similarity">
    <text evidence="1">Belongs to the Nav/unc-53 family.</text>
</comment>
<evidence type="ECO:0000313" key="6">
    <source>
        <dbReference type="EMBL" id="CAG9783106.1"/>
    </source>
</evidence>
<dbReference type="Pfam" id="PF25408">
    <property type="entry name" value="AAA_lid_NAV1"/>
    <property type="match status" value="1"/>
</dbReference>
<keyword evidence="2 3" id="KW-0175">Coiled coil</keyword>
<feature type="compositionally biased region" description="Low complexity" evidence="4">
    <location>
        <begin position="514"/>
        <end position="528"/>
    </location>
</feature>
<feature type="compositionally biased region" description="Low complexity" evidence="4">
    <location>
        <begin position="562"/>
        <end position="576"/>
    </location>
</feature>
<evidence type="ECO:0000259" key="5">
    <source>
        <dbReference type="SMART" id="SM00382"/>
    </source>
</evidence>
<feature type="coiled-coil region" evidence="3">
    <location>
        <begin position="418"/>
        <end position="459"/>
    </location>
</feature>
<dbReference type="InterPro" id="IPR003593">
    <property type="entry name" value="AAA+_ATPase"/>
</dbReference>
<feature type="region of interest" description="Disordered" evidence="4">
    <location>
        <begin position="556"/>
        <end position="631"/>
    </location>
</feature>
<feature type="region of interest" description="Disordered" evidence="4">
    <location>
        <begin position="1353"/>
        <end position="1380"/>
    </location>
</feature>
<sequence>MAVTTSSNYHGSPIHDGFATIRAPRSRIKIRNLVEPKPTLNLPQRHSEYFTLNRTPKNSFLQNSNDIQYISECSSNSNNKSKPSRLSFTEPIYAKVTPPSSKSSSPVKSINGKQGTHYDSIDTKPRRRLKSLDLEDQSTRNGDRTSPAILTNGDKQSYEHHVFNQDSAEQHSIRTDVSGSSVHFRRSHSDRDNCSESSSYFTDNDRPISSYSDNSTIPSTDTEDVLKDLPSKSKFHRSPQKFATLNMRRPKFIDLKTPGIKESPFYGSLQRNKIGYHSEPNTPLSGDHSLLNDESFINQVHQIPRMPLQNNRNIFKRSTSESNGFSKRLNYRHSFSADSRPQNFPKKPHKCCECVTGIPTEEEEQSPSRMLGTLYEAQDPKVGCQTILRSKPPIPWWELAMKKSRYKSCPILEEAHVVSAFEQSLSNMTQRLQQLTATAERKDSELTELRQTIELLRKQSIQAGLTTAHMQSMGIRADGVNVTGQQEPNAQTQQSSPQRNAQTGNGAITRHLSTDSVSSINSLSSGSSVPHDKKHKKKGWLRSSFTKAFSRNAKISKTAKHSSLGQLSSQDSSSGSHHYDDPHTIREGSNENSLEHSHEALNEKVQDKTTCPAAKPEEQTKEKPDDSGLVDELKRQLREKDLVLTDIRLEALSSAHQLESLKDTVIKMRNEMLNLKQNNERLQRLVTSRSLAGSQSSLGTGSAVEDPRRFSLADQATMHQAAIDIHSQPLDLDFNCIASTPTMDFKKSSPNSTMVEPIYGNKAVCELNEKSEDLLGPLNGSSDIFTNGLNPSERLSGDYDINTVLPPPKSRELAIGESYSDIGVADSQGDTTDGKKIAIAVYLGQPETFQRYFEEVQDTLTESECRFYAKQSASAYNNHYEKQPSFDSPRMSQTHSPETETQDYPHINKSNTNSLKSNKSTHSSSYKNVYNSDSTINCNEFTIAYTYISGKTTWQNLDYIVRKTFKDYLSRIDPGTNLGLNTDSITSYHLGEATRGPEIGFPELLPCGYIIGTVNTLYICLQGVGSLAFDSLIPKNIVYRYVSLLSEHRRVILCGPSGTGKSYLAAKLAEFYVQRTQRRGNPAEAVATFNVDRKSCNELRAYLANIADQCGAAVAAGEEAALPSVVVLDNLQHASALGDAFAGLLPPDNRNMPVIIGTMSQATCNTTNLQLHHNFRWLLTANHMEPVKGFLARYLRRKLFSLELRLGRREPALAAVLEWLPGVWSTLNAFLEAHSSSDVTVGPRLFLACPMDLEASQAWFADVWNYSIVPYASEAVREGVALYGRRRHAALDPLQHVKSTYPWREPNHSHVSTLRAITVEDVGIEESSQDSNTNNNQDPLLNMLMRLQEAANYSGNQSQDSDNASMDSNLTHDSSMGNEL</sequence>
<dbReference type="Proteomes" id="UP001153714">
    <property type="component" value="Chromosome 10"/>
</dbReference>
<accession>A0A9N9QTQ2</accession>
<name>A0A9N9QTQ2_9NEOP</name>
<dbReference type="FunFam" id="3.40.50.300:FF:001111">
    <property type="entry name" value="neuron navigator 2 isoform X3"/>
    <property type="match status" value="1"/>
</dbReference>
<gene>
    <name evidence="6" type="ORF">DIATSA_LOCUS1301</name>
</gene>
<dbReference type="Pfam" id="PF23092">
    <property type="entry name" value="Ubiquitin_6"/>
    <property type="match status" value="1"/>
</dbReference>
<protein>
    <recommendedName>
        <fullName evidence="5">AAA+ ATPase domain-containing protein</fullName>
    </recommendedName>
</protein>
<dbReference type="Gene3D" id="3.40.50.300">
    <property type="entry name" value="P-loop containing nucleotide triphosphate hydrolases"/>
    <property type="match status" value="1"/>
</dbReference>
<feature type="compositionally biased region" description="Polar residues" evidence="4">
    <location>
        <begin position="195"/>
        <end position="220"/>
    </location>
</feature>
<dbReference type="OrthoDB" id="2161974at2759"/>
<dbReference type="InterPro" id="IPR057126">
    <property type="entry name" value="NAV1-like_ubiquitin-like"/>
</dbReference>
<evidence type="ECO:0000256" key="4">
    <source>
        <dbReference type="SAM" id="MobiDB-lite"/>
    </source>
</evidence>
<reference evidence="6" key="1">
    <citation type="submission" date="2021-12" db="EMBL/GenBank/DDBJ databases">
        <authorList>
            <person name="King R."/>
        </authorList>
    </citation>
    <scope>NUCLEOTIDE SEQUENCE</scope>
</reference>
<feature type="compositionally biased region" description="Basic and acidic residues" evidence="4">
    <location>
        <begin position="615"/>
        <end position="631"/>
    </location>
</feature>
<feature type="region of interest" description="Disordered" evidence="4">
    <location>
        <begin position="95"/>
        <end position="223"/>
    </location>
</feature>
<evidence type="ECO:0000256" key="1">
    <source>
        <dbReference type="ARBA" id="ARBA00006255"/>
    </source>
</evidence>